<comment type="caution">
    <text evidence="1">The sequence shown here is derived from an EMBL/GenBank/DDBJ whole genome shotgun (WGS) entry which is preliminary data.</text>
</comment>
<accession>A0A9X1YKU8</accession>
<dbReference type="AlphaFoldDB" id="A0A9X1YKU8"/>
<sequence>MLRTVIRTATNSFATEQELSFVSRRELPPDMRLGCRESILKQMGDDPFLVNLGLDEPVSVTQDNFIEGQVEQAVCLIAYSDAEYDQLFFVYRSCVDGIGLAAVMGASYDISRCIDGYLEDDRYMELSWDARSKMRRQMFPLPDFATLYVDDGVNGEIAGAHIEGRLVSVGKMDVKELEFDRVPQLARDLSEVTARSARVEKLTQLTMPAELFAGLAA</sequence>
<dbReference type="RefSeq" id="WP_275683340.1">
    <property type="nucleotide sequence ID" value="NZ_JAJLJH010000004.1"/>
</dbReference>
<gene>
    <name evidence="1" type="ORF">LPC04_16460</name>
</gene>
<evidence type="ECO:0000313" key="1">
    <source>
        <dbReference type="EMBL" id="MCK9687300.1"/>
    </source>
</evidence>
<protein>
    <submittedName>
        <fullName evidence="1">Uncharacterized protein</fullName>
    </submittedName>
</protein>
<dbReference type="EMBL" id="JAJLJH010000004">
    <property type="protein sequence ID" value="MCK9687300.1"/>
    <property type="molecule type" value="Genomic_DNA"/>
</dbReference>
<keyword evidence="2" id="KW-1185">Reference proteome</keyword>
<evidence type="ECO:0000313" key="2">
    <source>
        <dbReference type="Proteomes" id="UP001139353"/>
    </source>
</evidence>
<dbReference type="Proteomes" id="UP001139353">
    <property type="component" value="Unassembled WGS sequence"/>
</dbReference>
<proteinExistence type="predicted"/>
<organism evidence="1 2">
    <name type="scientific">Scleromatobacter humisilvae</name>
    <dbReference type="NCBI Taxonomy" id="2897159"/>
    <lineage>
        <taxon>Bacteria</taxon>
        <taxon>Pseudomonadati</taxon>
        <taxon>Pseudomonadota</taxon>
        <taxon>Betaproteobacteria</taxon>
        <taxon>Burkholderiales</taxon>
        <taxon>Sphaerotilaceae</taxon>
        <taxon>Scleromatobacter</taxon>
    </lineage>
</organism>
<name>A0A9X1YKU8_9BURK</name>
<reference evidence="1" key="1">
    <citation type="submission" date="2021-11" db="EMBL/GenBank/DDBJ databases">
        <title>BS-T2-15 a new species belonging to the Comamonadaceae family isolated from the soil of a French oak forest.</title>
        <authorList>
            <person name="Mieszkin S."/>
            <person name="Alain K."/>
        </authorList>
    </citation>
    <scope>NUCLEOTIDE SEQUENCE</scope>
    <source>
        <strain evidence="1">BS-T2-15</strain>
    </source>
</reference>